<gene>
    <name evidence="1" type="ORF">PR048_013931</name>
</gene>
<name>A0ABQ9HTK8_9NEOP</name>
<proteinExistence type="predicted"/>
<evidence type="ECO:0008006" key="3">
    <source>
        <dbReference type="Google" id="ProtNLM"/>
    </source>
</evidence>
<dbReference type="PANTHER" id="PTHR47326:SF1">
    <property type="entry name" value="HTH PSQ-TYPE DOMAIN-CONTAINING PROTEIN"/>
    <property type="match status" value="1"/>
</dbReference>
<organism evidence="1 2">
    <name type="scientific">Dryococelus australis</name>
    <dbReference type="NCBI Taxonomy" id="614101"/>
    <lineage>
        <taxon>Eukaryota</taxon>
        <taxon>Metazoa</taxon>
        <taxon>Ecdysozoa</taxon>
        <taxon>Arthropoda</taxon>
        <taxon>Hexapoda</taxon>
        <taxon>Insecta</taxon>
        <taxon>Pterygota</taxon>
        <taxon>Neoptera</taxon>
        <taxon>Polyneoptera</taxon>
        <taxon>Phasmatodea</taxon>
        <taxon>Verophasmatodea</taxon>
        <taxon>Anareolatae</taxon>
        <taxon>Phasmatidae</taxon>
        <taxon>Eurycanthinae</taxon>
        <taxon>Dryococelus</taxon>
    </lineage>
</organism>
<protein>
    <recommendedName>
        <fullName evidence="3">DUF4817 domain-containing protein</fullName>
    </recommendedName>
</protein>
<dbReference type="EMBL" id="JARBHB010000004">
    <property type="protein sequence ID" value="KAJ8887713.1"/>
    <property type="molecule type" value="Genomic_DNA"/>
</dbReference>
<dbReference type="Proteomes" id="UP001159363">
    <property type="component" value="Chromosome X"/>
</dbReference>
<accession>A0ABQ9HTK8</accession>
<comment type="caution">
    <text evidence="1">The sequence shown here is derived from an EMBL/GenBank/DDBJ whole genome shotgun (WGS) entry which is preliminary data.</text>
</comment>
<reference evidence="1 2" key="1">
    <citation type="submission" date="2023-02" db="EMBL/GenBank/DDBJ databases">
        <title>LHISI_Scaffold_Assembly.</title>
        <authorList>
            <person name="Stuart O.P."/>
            <person name="Cleave R."/>
            <person name="Magrath M.J.L."/>
            <person name="Mikheyev A.S."/>
        </authorList>
    </citation>
    <scope>NUCLEOTIDE SEQUENCE [LARGE SCALE GENOMIC DNA]</scope>
    <source>
        <strain evidence="1">Daus_M_001</strain>
        <tissue evidence="1">Leg muscle</tissue>
    </source>
</reference>
<sequence length="131" mass="15795">MERFTWAELTDSVQVYRETRGNSRVACRIYQERLPNRRGPHHIMSALVDQRLRARGSFTRADGRGRRRTVRTPAFEEDVLWRVESIAHRMRSSPETVWRVLHDQSLLRYHRQHVQVIGSRDFPQRLQFARW</sequence>
<keyword evidence="2" id="KW-1185">Reference proteome</keyword>
<dbReference type="PANTHER" id="PTHR47326">
    <property type="entry name" value="TRANSPOSABLE ELEMENT TC3 TRANSPOSASE-LIKE PROTEIN"/>
    <property type="match status" value="1"/>
</dbReference>
<evidence type="ECO:0000313" key="2">
    <source>
        <dbReference type="Proteomes" id="UP001159363"/>
    </source>
</evidence>
<evidence type="ECO:0000313" key="1">
    <source>
        <dbReference type="EMBL" id="KAJ8887713.1"/>
    </source>
</evidence>